<reference evidence="9" key="4">
    <citation type="submission" date="2025-09" db="UniProtKB">
        <authorList>
            <consortium name="Ensembl"/>
        </authorList>
    </citation>
    <scope>IDENTIFICATION</scope>
</reference>
<dbReference type="InterPro" id="IPR011989">
    <property type="entry name" value="ARM-like"/>
</dbReference>
<reference evidence="10" key="1">
    <citation type="submission" date="2013-03" db="EMBL/GenBank/DDBJ databases">
        <authorList>
            <person name="Jeffery W."/>
            <person name="Warren W."/>
            <person name="Wilson R.K."/>
        </authorList>
    </citation>
    <scope>NUCLEOTIDE SEQUENCE</scope>
    <source>
        <strain evidence="10">female</strain>
    </source>
</reference>
<dbReference type="GO" id="GO:0071562">
    <property type="term" value="P:nucleus-vacuole junction assembly"/>
    <property type="evidence" value="ECO:0007669"/>
    <property type="project" value="InterPro"/>
</dbReference>
<comment type="similarity">
    <text evidence="2">Belongs to the beta-catenin family.</text>
</comment>
<dbReference type="Ensembl" id="ENSAMXT00000038364.1">
    <property type="protein sequence ID" value="ENSAMXP00000034042.1"/>
    <property type="gene ID" value="ENSAMXG00000035866.1"/>
</dbReference>
<protein>
    <recommendedName>
        <fullName evidence="7">Vacuolar protein 8</fullName>
    </recommendedName>
</protein>
<comment type="subcellular location">
    <subcellularLocation>
        <location evidence="1">Vacuole membrane</location>
        <topology evidence="1">Lipid-anchor</topology>
    </subcellularLocation>
</comment>
<evidence type="ECO:0000256" key="5">
    <source>
        <dbReference type="ARBA" id="ARBA00023136"/>
    </source>
</evidence>
<keyword evidence="3" id="KW-0926">Vacuole</keyword>
<evidence type="ECO:0000256" key="7">
    <source>
        <dbReference type="ARBA" id="ARBA00026209"/>
    </source>
</evidence>
<evidence type="ECO:0000256" key="3">
    <source>
        <dbReference type="ARBA" id="ARBA00022554"/>
    </source>
</evidence>
<organism evidence="9 10">
    <name type="scientific">Astyanax mexicanus</name>
    <name type="common">Blind cave fish</name>
    <name type="synonym">Astyanax fasciatus mexicanus</name>
    <dbReference type="NCBI Taxonomy" id="7994"/>
    <lineage>
        <taxon>Eukaryota</taxon>
        <taxon>Metazoa</taxon>
        <taxon>Chordata</taxon>
        <taxon>Craniata</taxon>
        <taxon>Vertebrata</taxon>
        <taxon>Euteleostomi</taxon>
        <taxon>Actinopterygii</taxon>
        <taxon>Neopterygii</taxon>
        <taxon>Teleostei</taxon>
        <taxon>Ostariophysi</taxon>
        <taxon>Characiformes</taxon>
        <taxon>Characoidei</taxon>
        <taxon>Acestrorhamphidae</taxon>
        <taxon>Acestrorhamphinae</taxon>
        <taxon>Astyanax</taxon>
    </lineage>
</organism>
<evidence type="ECO:0000256" key="8">
    <source>
        <dbReference type="PROSITE-ProRule" id="PRU00259"/>
    </source>
</evidence>
<evidence type="ECO:0000313" key="10">
    <source>
        <dbReference type="Proteomes" id="UP000018467"/>
    </source>
</evidence>
<sequence>MELCERCARLFKDVEALIKEETESFVQRVKGVAGRISKCCGWGKTSAVPHEKLYELLRRQHLKRESSSRLNHHLPTVQNRDSTVLLETCCTLLQSDDVEDQRTVTLSMLNLLIDRKVKEEHVIEMGLLEPLVDLLQSGDNTVQCHSSACIALLASSDSNREVIVASDAVLPLLVLARAFDPKVQQNAVRALLNLTKSENTVDVLCKEGIIPVLALLLQSTDSEVQFCSCYALSNIAAVPEHHTKMLQIGDRFLLKSLVLLMGSSVLKNSTQASQCLRSLTLNGEAHNQLVGLDWVCPLLTLLRAPEHTPPETALMLLSQLSAHPPKRESLVNQGVIPVLGDLLLTHLPNPTIVTHCTVTFNHLWDIVESLQVPLPIECLSGLLLALEFHWKEDDVVLSVLICLYSLACHDSLRFGLVEKMTTTHIGRLVVISSESKNVELSFAAGSLISKLDINDELLKLHHKAIVEYLMRFLRSQEVRFQQLAISSVSNLKKGGGLGRMVTRVDLEQELNRVQQQTEHTRQLLLMLRQDTLTMGKP</sequence>
<accession>A0A3B1IVE3</accession>
<dbReference type="AlphaFoldDB" id="A0A3B1IVE3"/>
<proteinExistence type="inferred from homology"/>
<dbReference type="InterPro" id="IPR000225">
    <property type="entry name" value="Armadillo"/>
</dbReference>
<keyword evidence="4" id="KW-0677">Repeat</keyword>
<dbReference type="Bgee" id="ENSAMXG00000035866">
    <property type="expression patterns" value="Expressed in zone of skin and 1 other cell type or tissue"/>
</dbReference>
<evidence type="ECO:0000256" key="1">
    <source>
        <dbReference type="ARBA" id="ARBA00004592"/>
    </source>
</evidence>
<evidence type="ECO:0000256" key="4">
    <source>
        <dbReference type="ARBA" id="ARBA00022737"/>
    </source>
</evidence>
<dbReference type="STRING" id="7994.ENSAMXP00000034042"/>
<name>A0A3B1IVE3_ASTMX</name>
<keyword evidence="5" id="KW-0472">Membrane</keyword>
<dbReference type="PROSITE" id="PS50176">
    <property type="entry name" value="ARM_REPEAT"/>
    <property type="match status" value="1"/>
</dbReference>
<dbReference type="Pfam" id="PF00514">
    <property type="entry name" value="Arm"/>
    <property type="match status" value="3"/>
</dbReference>
<evidence type="ECO:0000256" key="6">
    <source>
        <dbReference type="ARBA" id="ARBA00023288"/>
    </source>
</evidence>
<reference evidence="10" key="2">
    <citation type="journal article" date="2014" name="Nat. Commun.">
        <title>The cavefish genome reveals candidate genes for eye loss.</title>
        <authorList>
            <person name="McGaugh S.E."/>
            <person name="Gross J.B."/>
            <person name="Aken B."/>
            <person name="Blin M."/>
            <person name="Borowsky R."/>
            <person name="Chalopin D."/>
            <person name="Hinaux H."/>
            <person name="Jeffery W.R."/>
            <person name="Keene A."/>
            <person name="Ma L."/>
            <person name="Minx P."/>
            <person name="Murphy D."/>
            <person name="O'Quin K.E."/>
            <person name="Retaux S."/>
            <person name="Rohner N."/>
            <person name="Searle S.M."/>
            <person name="Stahl B.A."/>
            <person name="Tabin C."/>
            <person name="Volff J.N."/>
            <person name="Yoshizawa M."/>
            <person name="Warren W.C."/>
        </authorList>
    </citation>
    <scope>NUCLEOTIDE SEQUENCE [LARGE SCALE GENOMIC DNA]</scope>
    <source>
        <strain evidence="10">female</strain>
    </source>
</reference>
<dbReference type="PANTHER" id="PTHR47249">
    <property type="entry name" value="VACUOLAR PROTEIN 8"/>
    <property type="match status" value="1"/>
</dbReference>
<dbReference type="Gene3D" id="1.25.10.10">
    <property type="entry name" value="Leucine-rich Repeat Variant"/>
    <property type="match status" value="2"/>
</dbReference>
<dbReference type="InterPro" id="IPR045156">
    <property type="entry name" value="Vac8"/>
</dbReference>
<reference evidence="9" key="3">
    <citation type="submission" date="2025-08" db="UniProtKB">
        <authorList>
            <consortium name="Ensembl"/>
        </authorList>
    </citation>
    <scope>IDENTIFICATION</scope>
</reference>
<evidence type="ECO:0000256" key="2">
    <source>
        <dbReference type="ARBA" id="ARBA00005462"/>
    </source>
</evidence>
<dbReference type="SUPFAM" id="SSF48371">
    <property type="entry name" value="ARM repeat"/>
    <property type="match status" value="1"/>
</dbReference>
<dbReference type="GO" id="GO:0005774">
    <property type="term" value="C:vacuolar membrane"/>
    <property type="evidence" value="ECO:0007669"/>
    <property type="project" value="UniProtKB-SubCell"/>
</dbReference>
<dbReference type="SMART" id="SM00185">
    <property type="entry name" value="ARM"/>
    <property type="match status" value="4"/>
</dbReference>
<feature type="repeat" description="ARM" evidence="8">
    <location>
        <begin position="126"/>
        <end position="168"/>
    </location>
</feature>
<evidence type="ECO:0000313" key="9">
    <source>
        <dbReference type="Ensembl" id="ENSAMXP00000034042.1"/>
    </source>
</evidence>
<dbReference type="Proteomes" id="UP000018467">
    <property type="component" value="Unassembled WGS sequence"/>
</dbReference>
<keyword evidence="10" id="KW-1185">Reference proteome</keyword>
<dbReference type="InParanoid" id="A0A3B1IVE3"/>
<dbReference type="GO" id="GO:0043495">
    <property type="term" value="F:protein-membrane adaptor activity"/>
    <property type="evidence" value="ECO:0007669"/>
    <property type="project" value="InterPro"/>
</dbReference>
<dbReference type="InterPro" id="IPR016024">
    <property type="entry name" value="ARM-type_fold"/>
</dbReference>
<keyword evidence="6" id="KW-0449">Lipoprotein</keyword>
<dbReference type="PANTHER" id="PTHR47249:SF1">
    <property type="entry name" value="VACUOLAR PROTEIN 8"/>
    <property type="match status" value="1"/>
</dbReference>
<dbReference type="GeneTree" id="ENSGT00940000167949"/>